<dbReference type="Gene3D" id="1.20.5.110">
    <property type="match status" value="2"/>
</dbReference>
<comment type="similarity">
    <text evidence="1">Belongs to the SNAP-25 family.</text>
</comment>
<dbReference type="PANTHER" id="PTHR19305:SF9">
    <property type="entry name" value="SYNAPTOSOMAL-ASSOCIATED PROTEIN 29"/>
    <property type="match status" value="1"/>
</dbReference>
<dbReference type="GO" id="GO:0005886">
    <property type="term" value="C:plasma membrane"/>
    <property type="evidence" value="ECO:0007669"/>
    <property type="project" value="TreeGrafter"/>
</dbReference>
<dbReference type="FunCoup" id="A0A448YHD0">
    <property type="interactions" value="69"/>
</dbReference>
<dbReference type="GO" id="GO:0006906">
    <property type="term" value="P:vesicle fusion"/>
    <property type="evidence" value="ECO:0007669"/>
    <property type="project" value="TreeGrafter"/>
</dbReference>
<dbReference type="GO" id="GO:0006887">
    <property type="term" value="P:exocytosis"/>
    <property type="evidence" value="ECO:0007669"/>
    <property type="project" value="TreeGrafter"/>
</dbReference>
<dbReference type="InParanoid" id="A0A448YHD0"/>
<evidence type="ECO:0000313" key="3">
    <source>
        <dbReference type="EMBL" id="VEU20297.1"/>
    </source>
</evidence>
<evidence type="ECO:0000256" key="1">
    <source>
        <dbReference type="ARBA" id="ARBA00009480"/>
    </source>
</evidence>
<feature type="compositionally biased region" description="Basic and acidic residues" evidence="2">
    <location>
        <begin position="64"/>
        <end position="78"/>
    </location>
</feature>
<protein>
    <submittedName>
        <fullName evidence="3">DEKNAAC101148</fullName>
    </submittedName>
</protein>
<evidence type="ECO:0000313" key="4">
    <source>
        <dbReference type="Proteomes" id="UP000290900"/>
    </source>
</evidence>
<feature type="compositionally biased region" description="Low complexity" evidence="2">
    <location>
        <begin position="154"/>
        <end position="163"/>
    </location>
</feature>
<evidence type="ECO:0000256" key="2">
    <source>
        <dbReference type="SAM" id="MobiDB-lite"/>
    </source>
</evidence>
<reference evidence="3 4" key="1">
    <citation type="submission" date="2018-12" db="EMBL/GenBank/DDBJ databases">
        <authorList>
            <person name="Tiukova I."/>
            <person name="Dainat J."/>
        </authorList>
    </citation>
    <scope>NUCLEOTIDE SEQUENCE [LARGE SCALE GENOMIC DNA]</scope>
</reference>
<proteinExistence type="inferred from homology"/>
<gene>
    <name evidence="3" type="ORF">BRENAR_LOCUS1032</name>
</gene>
<name>A0A448YHD0_BRENA</name>
<feature type="region of interest" description="Disordered" evidence="2">
    <location>
        <begin position="53"/>
        <end position="167"/>
    </location>
</feature>
<organism evidence="3 4">
    <name type="scientific">Brettanomyces naardenensis</name>
    <name type="common">Yeast</name>
    <dbReference type="NCBI Taxonomy" id="13370"/>
    <lineage>
        <taxon>Eukaryota</taxon>
        <taxon>Fungi</taxon>
        <taxon>Dikarya</taxon>
        <taxon>Ascomycota</taxon>
        <taxon>Saccharomycotina</taxon>
        <taxon>Pichiomycetes</taxon>
        <taxon>Pichiales</taxon>
        <taxon>Pichiaceae</taxon>
        <taxon>Brettanomyces</taxon>
    </lineage>
</organism>
<dbReference type="STRING" id="13370.A0A448YHD0"/>
<dbReference type="OrthoDB" id="18679at2759"/>
<dbReference type="GO" id="GO:0005484">
    <property type="term" value="F:SNAP receptor activity"/>
    <property type="evidence" value="ECO:0007669"/>
    <property type="project" value="TreeGrafter"/>
</dbReference>
<feature type="compositionally biased region" description="Basic and acidic residues" evidence="2">
    <location>
        <begin position="103"/>
        <end position="116"/>
    </location>
</feature>
<dbReference type="Proteomes" id="UP000290900">
    <property type="component" value="Unassembled WGS sequence"/>
</dbReference>
<accession>A0A448YHD0</accession>
<dbReference type="PANTHER" id="PTHR19305">
    <property type="entry name" value="SYNAPTOSOMAL ASSOCIATED PROTEIN"/>
    <property type="match status" value="1"/>
</dbReference>
<sequence length="496" mass="56673">MGFSRIFKAPKEMTREQGRDLLEENGVAINDESEAYKRKFKFGEFAKYTKEQGATVNQIRPRRTGREGDRVHSEERGYSEPFSEQPYSAPTGSYRQKNTYSQRESERGGYRGDQRRAPLQNSPYGNPYGAQSAPVSREKYSEGGSSGSYQPATQSSYGSYGYQNSKKVPASEGASMINGVYDPYAPEETKNLSRVGTAQPQQVQQQVQGQHYDPYAQEGAEVAADTETLETDFNRYPNAQQERAYDPYMVEGQQKDVEEVDEEEEEINRIVRQTKDVREATVKSSANVLRHLKEADDSATNTLGALGSQREKMYEMEHGMNLMDTQQLSVDEHVKDLEHYSRGLFHIKASNPFTRKSRRRAVEQRLLLQRQADRERDSELNNRLRSSQQAIIGELKEGESDVVIQSDLQDKEDYDRRVRAASKYLTDEHDKEDEEMEVDYGRNLDEAHKLARRLHEKANVISQEIASQNKGLEVISEKVNKVDDKMLVATNRIRGI</sequence>
<dbReference type="GO" id="GO:0031201">
    <property type="term" value="C:SNARE complex"/>
    <property type="evidence" value="ECO:0007669"/>
    <property type="project" value="TreeGrafter"/>
</dbReference>
<dbReference type="EMBL" id="CAACVR010000003">
    <property type="protein sequence ID" value="VEU20297.1"/>
    <property type="molecule type" value="Genomic_DNA"/>
</dbReference>
<feature type="compositionally biased region" description="Polar residues" evidence="2">
    <location>
        <begin position="85"/>
        <end position="102"/>
    </location>
</feature>
<dbReference type="AlphaFoldDB" id="A0A448YHD0"/>
<dbReference type="GO" id="GO:0019905">
    <property type="term" value="F:syntaxin binding"/>
    <property type="evidence" value="ECO:0007669"/>
    <property type="project" value="TreeGrafter"/>
</dbReference>
<feature type="region of interest" description="Disordered" evidence="2">
    <location>
        <begin position="191"/>
        <end position="211"/>
    </location>
</feature>
<dbReference type="SUPFAM" id="SSF58038">
    <property type="entry name" value="SNARE fusion complex"/>
    <property type="match status" value="2"/>
</dbReference>
<keyword evidence="4" id="KW-1185">Reference proteome</keyword>
<feature type="compositionally biased region" description="Low complexity" evidence="2">
    <location>
        <begin position="199"/>
        <end position="210"/>
    </location>
</feature>